<dbReference type="InterPro" id="IPR054829">
    <property type="entry name" value="FdxA"/>
</dbReference>
<keyword evidence="10 11" id="KW-0003">3Fe-4S</keyword>
<dbReference type="InterPro" id="IPR022569">
    <property type="entry name" value="Fd_C"/>
</dbReference>
<keyword evidence="7 11" id="KW-0249">Electron transport</keyword>
<keyword evidence="8 11" id="KW-0408">Iron</keyword>
<evidence type="ECO:0000256" key="1">
    <source>
        <dbReference type="ARBA" id="ARBA00001927"/>
    </source>
</evidence>
<dbReference type="NCBIfam" id="NF045490">
    <property type="entry name" value="FdxA_Protbact"/>
    <property type="match status" value="1"/>
</dbReference>
<gene>
    <name evidence="14" type="ORF">FKY71_04160</name>
</gene>
<dbReference type="Proteomes" id="UP000315400">
    <property type="component" value="Unassembled WGS sequence"/>
</dbReference>
<comment type="cofactor">
    <cofactor evidence="2 11">
        <name>[4Fe-4S] cluster</name>
        <dbReference type="ChEBI" id="CHEBI:49883"/>
    </cofactor>
</comment>
<dbReference type="GO" id="GO:0051538">
    <property type="term" value="F:3 iron, 4 sulfur cluster binding"/>
    <property type="evidence" value="ECO:0007669"/>
    <property type="project" value="UniProtKB-KW"/>
</dbReference>
<evidence type="ECO:0000256" key="4">
    <source>
        <dbReference type="ARBA" id="ARBA00022485"/>
    </source>
</evidence>
<dbReference type="PROSITE" id="PS00198">
    <property type="entry name" value="4FE4S_FER_1"/>
    <property type="match status" value="1"/>
</dbReference>
<dbReference type="PROSITE" id="PS51379">
    <property type="entry name" value="4FE4S_FER_2"/>
    <property type="match status" value="2"/>
</dbReference>
<dbReference type="Pfam" id="PF11953">
    <property type="entry name" value="DUF3470"/>
    <property type="match status" value="1"/>
</dbReference>
<name>A0A540VU52_9GAMM</name>
<dbReference type="EMBL" id="VIFK01000017">
    <property type="protein sequence ID" value="TQF00282.1"/>
    <property type="molecule type" value="Genomic_DNA"/>
</dbReference>
<dbReference type="Gene3D" id="3.30.70.20">
    <property type="match status" value="1"/>
</dbReference>
<dbReference type="RefSeq" id="WP_222518740.1">
    <property type="nucleotide sequence ID" value="NZ_MBFX01000002.1"/>
</dbReference>
<dbReference type="SUPFAM" id="SSF54862">
    <property type="entry name" value="4Fe-4S ferredoxins"/>
    <property type="match status" value="1"/>
</dbReference>
<dbReference type="InterPro" id="IPR017900">
    <property type="entry name" value="4Fe4S_Fe_S_CS"/>
</dbReference>
<evidence type="ECO:0000256" key="6">
    <source>
        <dbReference type="ARBA" id="ARBA00022737"/>
    </source>
</evidence>
<evidence type="ECO:0000256" key="7">
    <source>
        <dbReference type="ARBA" id="ARBA00022982"/>
    </source>
</evidence>
<dbReference type="GO" id="GO:0009055">
    <property type="term" value="F:electron transfer activity"/>
    <property type="evidence" value="ECO:0007669"/>
    <property type="project" value="InterPro"/>
</dbReference>
<comment type="caution">
    <text evidence="14">The sequence shown here is derived from an EMBL/GenBank/DDBJ whole genome shotgun (WGS) entry which is preliminary data.</text>
</comment>
<feature type="region of interest" description="Disordered" evidence="12">
    <location>
        <begin position="82"/>
        <end position="107"/>
    </location>
</feature>
<keyword evidence="4 11" id="KW-0004">4Fe-4S</keyword>
<reference evidence="14 15" key="1">
    <citation type="submission" date="2019-06" db="EMBL/GenBank/DDBJ databases">
        <title>Metagenome assembled Genome of Spiribacter salinus SL48-SHIP from the microbial mat of Salt Lake 48 (Novosibirsk region, Russia).</title>
        <authorList>
            <person name="Shipova A."/>
            <person name="Rozanov A.S."/>
            <person name="Bryanskaya A.V."/>
            <person name="Peltek S.E."/>
        </authorList>
    </citation>
    <scope>NUCLEOTIDE SEQUENCE [LARGE SCALE GENOMIC DNA]</scope>
    <source>
        <strain evidence="14">SL48-SHIP-2</strain>
    </source>
</reference>
<accession>A0A540VU52</accession>
<evidence type="ECO:0000256" key="11">
    <source>
        <dbReference type="RuleBase" id="RU364098"/>
    </source>
</evidence>
<dbReference type="InterPro" id="IPR050294">
    <property type="entry name" value="RnfB_subfamily"/>
</dbReference>
<evidence type="ECO:0000256" key="5">
    <source>
        <dbReference type="ARBA" id="ARBA00022723"/>
    </source>
</evidence>
<dbReference type="Pfam" id="PF00037">
    <property type="entry name" value="Fer4"/>
    <property type="match status" value="1"/>
</dbReference>
<dbReference type="GO" id="GO:0046872">
    <property type="term" value="F:metal ion binding"/>
    <property type="evidence" value="ECO:0007669"/>
    <property type="project" value="UniProtKB-KW"/>
</dbReference>
<dbReference type="PANTHER" id="PTHR42859">
    <property type="entry name" value="OXIDOREDUCTASE"/>
    <property type="match status" value="1"/>
</dbReference>
<evidence type="ECO:0000259" key="13">
    <source>
        <dbReference type="PROSITE" id="PS51379"/>
    </source>
</evidence>
<dbReference type="InterPro" id="IPR017896">
    <property type="entry name" value="4Fe4S_Fe-S-bd"/>
</dbReference>
<keyword evidence="5 11" id="KW-0479">Metal-binding</keyword>
<protein>
    <recommendedName>
        <fullName evidence="11">Ferredoxin</fullName>
    </recommendedName>
</protein>
<dbReference type="AlphaFoldDB" id="A0A540VU52"/>
<dbReference type="PRINTS" id="PR00354">
    <property type="entry name" value="7FE8SFRDOXIN"/>
</dbReference>
<evidence type="ECO:0000256" key="8">
    <source>
        <dbReference type="ARBA" id="ARBA00023004"/>
    </source>
</evidence>
<evidence type="ECO:0000256" key="10">
    <source>
        <dbReference type="ARBA" id="ARBA00023291"/>
    </source>
</evidence>
<dbReference type="PANTHER" id="PTHR42859:SF2">
    <property type="entry name" value="FERREDOXIN"/>
    <property type="match status" value="1"/>
</dbReference>
<evidence type="ECO:0000313" key="14">
    <source>
        <dbReference type="EMBL" id="TQF00282.1"/>
    </source>
</evidence>
<feature type="domain" description="4Fe-4S ferredoxin-type" evidence="13">
    <location>
        <begin position="31"/>
        <end position="60"/>
    </location>
</feature>
<feature type="domain" description="4Fe-4S ferredoxin-type" evidence="13">
    <location>
        <begin position="1"/>
        <end position="27"/>
    </location>
</feature>
<proteinExistence type="predicted"/>
<evidence type="ECO:0000256" key="12">
    <source>
        <dbReference type="SAM" id="MobiDB-lite"/>
    </source>
</evidence>
<comment type="cofactor">
    <cofactor evidence="1 11">
        <name>[3Fe-4S] cluster</name>
        <dbReference type="ChEBI" id="CHEBI:21137"/>
    </cofactor>
</comment>
<comment type="function">
    <text evidence="11">Ferredoxins are iron-sulfur proteins that transfer electrons in a wide variety of metabolic reactions.</text>
</comment>
<sequence length="107" mass="11903">MTYVVTEPCIRCRYTDCVEVCPVDCFHGGPNFLVIDPVECIDCAVCVAECPVDAIYPDDEVPADQQDFIALNARLAKQWPVISRAEPPPDDADDWSVVTAKREQLSE</sequence>
<keyword evidence="3 11" id="KW-0813">Transport</keyword>
<organism evidence="14 15">
    <name type="scientific">Spiribacter salinus</name>
    <dbReference type="NCBI Taxonomy" id="1335746"/>
    <lineage>
        <taxon>Bacteria</taxon>
        <taxon>Pseudomonadati</taxon>
        <taxon>Pseudomonadota</taxon>
        <taxon>Gammaproteobacteria</taxon>
        <taxon>Chromatiales</taxon>
        <taxon>Ectothiorhodospiraceae</taxon>
        <taxon>Spiribacter</taxon>
    </lineage>
</organism>
<dbReference type="STRING" id="1260251.SPISAL_04235"/>
<evidence type="ECO:0000256" key="3">
    <source>
        <dbReference type="ARBA" id="ARBA00022448"/>
    </source>
</evidence>
<keyword evidence="9 11" id="KW-0411">Iron-sulfur</keyword>
<evidence type="ECO:0000256" key="2">
    <source>
        <dbReference type="ARBA" id="ARBA00001966"/>
    </source>
</evidence>
<keyword evidence="6 11" id="KW-0677">Repeat</keyword>
<dbReference type="InterPro" id="IPR000813">
    <property type="entry name" value="7Fe_ferredoxin"/>
</dbReference>
<evidence type="ECO:0000256" key="9">
    <source>
        <dbReference type="ARBA" id="ARBA00023014"/>
    </source>
</evidence>
<evidence type="ECO:0000313" key="15">
    <source>
        <dbReference type="Proteomes" id="UP000315400"/>
    </source>
</evidence>
<dbReference type="GO" id="GO:0051539">
    <property type="term" value="F:4 iron, 4 sulfur cluster binding"/>
    <property type="evidence" value="ECO:0007669"/>
    <property type="project" value="UniProtKB-KW"/>
</dbReference>